<keyword evidence="6" id="KW-1185">Reference proteome</keyword>
<dbReference type="PANTHER" id="PTHR16943">
    <property type="entry name" value="2-METHYLCITRATE DEHYDRATASE-RELATED"/>
    <property type="match status" value="1"/>
</dbReference>
<dbReference type="RefSeq" id="WP_394007620.1">
    <property type="nucleotide sequence ID" value="NZ_JBAFUR010000002.1"/>
</dbReference>
<comment type="caution">
    <text evidence="5">The sequence shown here is derived from an EMBL/GenBank/DDBJ whole genome shotgun (WGS) entry which is preliminary data.</text>
</comment>
<protein>
    <submittedName>
        <fullName evidence="5">MmgE/PrpD family protein</fullName>
    </submittedName>
</protein>
<evidence type="ECO:0000259" key="4">
    <source>
        <dbReference type="Pfam" id="PF19305"/>
    </source>
</evidence>
<feature type="region of interest" description="Disordered" evidence="2">
    <location>
        <begin position="381"/>
        <end position="427"/>
    </location>
</feature>
<dbReference type="InterPro" id="IPR042183">
    <property type="entry name" value="MmgE/PrpD_sf_1"/>
</dbReference>
<dbReference type="InterPro" id="IPR045337">
    <property type="entry name" value="MmgE_PrpD_C"/>
</dbReference>
<dbReference type="Pfam" id="PF03972">
    <property type="entry name" value="MmgE_PrpD_N"/>
    <property type="match status" value="1"/>
</dbReference>
<evidence type="ECO:0000313" key="5">
    <source>
        <dbReference type="EMBL" id="MFG1252851.1"/>
    </source>
</evidence>
<dbReference type="InterPro" id="IPR045336">
    <property type="entry name" value="MmgE_PrpD_N"/>
</dbReference>
<evidence type="ECO:0000256" key="1">
    <source>
        <dbReference type="ARBA" id="ARBA00006174"/>
    </source>
</evidence>
<feature type="domain" description="MmgE/PrpD C-terminal" evidence="4">
    <location>
        <begin position="274"/>
        <end position="356"/>
    </location>
</feature>
<dbReference type="InterPro" id="IPR005656">
    <property type="entry name" value="MmgE_PrpD"/>
</dbReference>
<dbReference type="EMBL" id="JBAFUR010000002">
    <property type="protein sequence ID" value="MFG1252851.1"/>
    <property type="molecule type" value="Genomic_DNA"/>
</dbReference>
<sequence length="477" mass="50169">MNVSVSPKGAAVRADVTAAVVEATQRIRFDDIPARTIATAKRVLLDTLAVAWAAADAAGVNAARALALRGAPGHASLWGEGETRREPSAAAFYNGTLAAALDFDSLAGFVHADIIVAPAALAVAEQQRRNGRELLAALTLGNELVVRLAAATRTNRGFFHTSIAGVFGAALAAARLRGLDADRTHNALGIALCHAGGTQQSHVEQRLTKRLQSAFAARDGIISADLAALGTTGPRAAFEGPFGLFALFEEGRPEEVLDGLGRRFLAEETALKRFPACGCSHAALAAALEIVAHHGIAGADVARGEIVLTPYMARLVGGAFAPEANPQVTGQFNVRYGVAAVLARGGFGLADIEPARRCSTPLSGRWWSACPCGWTRAAPAPSLRRTSPSRPTTAAASPIAWKPCPAAPRRRGARTRSTPSWLPRSATAATRCRPHASRRWCSASTAWRGWMIVPPSSTRCCEWRPFSSHFARGLHGA</sequence>
<dbReference type="InterPro" id="IPR042188">
    <property type="entry name" value="MmgE/PrpD_sf_2"/>
</dbReference>
<feature type="compositionally biased region" description="Polar residues" evidence="2">
    <location>
        <begin position="384"/>
        <end position="395"/>
    </location>
</feature>
<dbReference type="Proteomes" id="UP001604043">
    <property type="component" value="Unassembled WGS sequence"/>
</dbReference>
<feature type="domain" description="MmgE/PrpD N-terminal" evidence="3">
    <location>
        <begin position="25"/>
        <end position="252"/>
    </location>
</feature>
<reference evidence="5 6" key="1">
    <citation type="submission" date="2024-02" db="EMBL/GenBank/DDBJ databases">
        <title>Expansion and revision of Xanthobacter and proposal of Roseixanthobacter gen. nov.</title>
        <authorList>
            <person name="Soltysiak M.P.M."/>
            <person name="Jalihal A."/>
            <person name="Ory A."/>
            <person name="Chrisophersen C."/>
            <person name="Lee A.D."/>
            <person name="Boulton J."/>
            <person name="Springer M."/>
        </authorList>
    </citation>
    <scope>NUCLEOTIDE SEQUENCE [LARGE SCALE GENOMIC DNA]</scope>
    <source>
        <strain evidence="5 6">CB5</strain>
    </source>
</reference>
<organism evidence="5 6">
    <name type="scientific">Xanthobacter aminoxidans</name>
    <dbReference type="NCBI Taxonomy" id="186280"/>
    <lineage>
        <taxon>Bacteria</taxon>
        <taxon>Pseudomonadati</taxon>
        <taxon>Pseudomonadota</taxon>
        <taxon>Alphaproteobacteria</taxon>
        <taxon>Hyphomicrobiales</taxon>
        <taxon>Xanthobacteraceae</taxon>
        <taxon>Xanthobacter</taxon>
    </lineage>
</organism>
<evidence type="ECO:0000313" key="6">
    <source>
        <dbReference type="Proteomes" id="UP001604043"/>
    </source>
</evidence>
<comment type="similarity">
    <text evidence="1">Belongs to the PrpD family.</text>
</comment>
<dbReference type="Gene3D" id="1.10.4100.10">
    <property type="entry name" value="2-methylcitrate dehydratase PrpD"/>
    <property type="match status" value="1"/>
</dbReference>
<name>A0ABW6ZGA1_9HYPH</name>
<dbReference type="SUPFAM" id="SSF103378">
    <property type="entry name" value="2-methylcitrate dehydratase PrpD"/>
    <property type="match status" value="1"/>
</dbReference>
<evidence type="ECO:0000256" key="2">
    <source>
        <dbReference type="SAM" id="MobiDB-lite"/>
    </source>
</evidence>
<gene>
    <name evidence="5" type="ORF">V5F30_11610</name>
</gene>
<dbReference type="Gene3D" id="3.30.1330.120">
    <property type="entry name" value="2-methylcitrate dehydratase PrpD"/>
    <property type="match status" value="1"/>
</dbReference>
<accession>A0ABW6ZGA1</accession>
<dbReference type="InterPro" id="IPR036148">
    <property type="entry name" value="MmgE/PrpD_sf"/>
</dbReference>
<dbReference type="Pfam" id="PF19305">
    <property type="entry name" value="MmgE_PrpD_C"/>
    <property type="match status" value="1"/>
</dbReference>
<proteinExistence type="inferred from homology"/>
<dbReference type="PANTHER" id="PTHR16943:SF8">
    <property type="entry name" value="2-METHYLCITRATE DEHYDRATASE"/>
    <property type="match status" value="1"/>
</dbReference>
<evidence type="ECO:0000259" key="3">
    <source>
        <dbReference type="Pfam" id="PF03972"/>
    </source>
</evidence>